<comment type="caution">
    <text evidence="3">The sequence shown here is derived from an EMBL/GenBank/DDBJ whole genome shotgun (WGS) entry which is preliminary data.</text>
</comment>
<dbReference type="EMBL" id="VOHM01000034">
    <property type="protein sequence ID" value="TWT19013.1"/>
    <property type="molecule type" value="Genomic_DNA"/>
</dbReference>
<keyword evidence="4" id="KW-1185">Reference proteome</keyword>
<feature type="transmembrane region" description="Helical" evidence="1">
    <location>
        <begin position="60"/>
        <end position="81"/>
    </location>
</feature>
<evidence type="ECO:0000259" key="2">
    <source>
        <dbReference type="Pfam" id="PF10099"/>
    </source>
</evidence>
<dbReference type="GO" id="GO:0005886">
    <property type="term" value="C:plasma membrane"/>
    <property type="evidence" value="ECO:0007669"/>
    <property type="project" value="InterPro"/>
</dbReference>
<gene>
    <name evidence="3" type="ORF">FRX94_11675</name>
</gene>
<feature type="domain" description="Anti-sigma K factor RskA C-terminal" evidence="2">
    <location>
        <begin position="65"/>
        <end position="209"/>
    </location>
</feature>
<keyword evidence="1" id="KW-0472">Membrane</keyword>
<dbReference type="Pfam" id="PF10099">
    <property type="entry name" value="RskA_C"/>
    <property type="match status" value="1"/>
</dbReference>
<keyword evidence="1" id="KW-1133">Transmembrane helix</keyword>
<accession>A0A5C5TXS3</accession>
<keyword evidence="1" id="KW-0812">Transmembrane</keyword>
<protein>
    <submittedName>
        <fullName evidence="3">Anti-sigma factor</fullName>
    </submittedName>
</protein>
<organism evidence="3 4">
    <name type="scientific">Corynebacterium canis</name>
    <dbReference type="NCBI Taxonomy" id="679663"/>
    <lineage>
        <taxon>Bacteria</taxon>
        <taxon>Bacillati</taxon>
        <taxon>Actinomycetota</taxon>
        <taxon>Actinomycetes</taxon>
        <taxon>Mycobacteriales</taxon>
        <taxon>Corynebacteriaceae</taxon>
        <taxon>Corynebacterium</taxon>
    </lineage>
</organism>
<dbReference type="InterPro" id="IPR051474">
    <property type="entry name" value="Anti-sigma-K/W_factor"/>
</dbReference>
<name>A0A5C5TXS3_9CORY</name>
<dbReference type="RefSeq" id="WP_146325522.1">
    <property type="nucleotide sequence ID" value="NZ_BAABLR010000013.1"/>
</dbReference>
<dbReference type="InterPro" id="IPR018764">
    <property type="entry name" value="RskA_C"/>
</dbReference>
<reference evidence="3 4" key="1">
    <citation type="submission" date="2019-08" db="EMBL/GenBank/DDBJ databases">
        <authorList>
            <person name="Lei W."/>
        </authorList>
    </citation>
    <scope>NUCLEOTIDE SEQUENCE [LARGE SCALE GENOMIC DNA]</scope>
    <source>
        <strain evidence="3 4">CCUG 58627</strain>
    </source>
</reference>
<dbReference type="GO" id="GO:0006417">
    <property type="term" value="P:regulation of translation"/>
    <property type="evidence" value="ECO:0007669"/>
    <property type="project" value="TreeGrafter"/>
</dbReference>
<proteinExistence type="predicted"/>
<sequence>MNDNAFDDALAAEPDLSLVEDTLMRAPAPIAPPPQLRDSILAQIDDEPQVTALPQNKRPFVRMFAAAASVVALAGVGLWFATSNVTTQQPQETTTQVAAPTTANGTDHMNKIMSASDVRHGSAEVMGADLKVAVSDDMGKGCLMVAGSPTLDDGMEAQVWAVMDNGDMEFAGMIDEIPNPEGWMLIPPGTMKVMVTEEPAGGSASPSGDVLATVTLT</sequence>
<dbReference type="Proteomes" id="UP000320791">
    <property type="component" value="Unassembled WGS sequence"/>
</dbReference>
<evidence type="ECO:0000313" key="3">
    <source>
        <dbReference type="EMBL" id="TWT19013.1"/>
    </source>
</evidence>
<dbReference type="PANTHER" id="PTHR37461">
    <property type="entry name" value="ANTI-SIGMA-K FACTOR RSKA"/>
    <property type="match status" value="1"/>
</dbReference>
<dbReference type="OrthoDB" id="4421416at2"/>
<dbReference type="AlphaFoldDB" id="A0A5C5TXS3"/>
<evidence type="ECO:0000256" key="1">
    <source>
        <dbReference type="SAM" id="Phobius"/>
    </source>
</evidence>
<evidence type="ECO:0000313" key="4">
    <source>
        <dbReference type="Proteomes" id="UP000320791"/>
    </source>
</evidence>
<dbReference type="GO" id="GO:0016989">
    <property type="term" value="F:sigma factor antagonist activity"/>
    <property type="evidence" value="ECO:0007669"/>
    <property type="project" value="TreeGrafter"/>
</dbReference>
<dbReference type="PANTHER" id="PTHR37461:SF1">
    <property type="entry name" value="ANTI-SIGMA-K FACTOR RSKA"/>
    <property type="match status" value="1"/>
</dbReference>